<name>A0ABZ2LCM8_9BACT</name>
<dbReference type="PROSITE" id="PS51257">
    <property type="entry name" value="PROKAR_LIPOPROTEIN"/>
    <property type="match status" value="1"/>
</dbReference>
<feature type="signal peptide" evidence="1">
    <location>
        <begin position="1"/>
        <end position="19"/>
    </location>
</feature>
<keyword evidence="3" id="KW-1185">Reference proteome</keyword>
<keyword evidence="1" id="KW-0732">Signal</keyword>
<accession>A0ABZ2LCM8</accession>
<protein>
    <submittedName>
        <fullName evidence="2">Uncharacterized protein</fullName>
    </submittedName>
</protein>
<evidence type="ECO:0000313" key="3">
    <source>
        <dbReference type="Proteomes" id="UP001374803"/>
    </source>
</evidence>
<gene>
    <name evidence="2" type="ORF">LVJ94_15610</name>
</gene>
<feature type="chain" id="PRO_5045152593" evidence="1">
    <location>
        <begin position="20"/>
        <end position="291"/>
    </location>
</feature>
<organism evidence="2 3">
    <name type="scientific">Pendulispora rubella</name>
    <dbReference type="NCBI Taxonomy" id="2741070"/>
    <lineage>
        <taxon>Bacteria</taxon>
        <taxon>Pseudomonadati</taxon>
        <taxon>Myxococcota</taxon>
        <taxon>Myxococcia</taxon>
        <taxon>Myxococcales</taxon>
        <taxon>Sorangiineae</taxon>
        <taxon>Pendulisporaceae</taxon>
        <taxon>Pendulispora</taxon>
    </lineage>
</organism>
<proteinExistence type="predicted"/>
<dbReference type="EMBL" id="CP089983">
    <property type="protein sequence ID" value="WXB08659.1"/>
    <property type="molecule type" value="Genomic_DNA"/>
</dbReference>
<reference evidence="2" key="1">
    <citation type="submission" date="2021-12" db="EMBL/GenBank/DDBJ databases">
        <title>Discovery of the Pendulisporaceae a myxobacterial family with distinct sporulation behavior and unique specialized metabolism.</title>
        <authorList>
            <person name="Garcia R."/>
            <person name="Popoff A."/>
            <person name="Bader C.D."/>
            <person name="Loehr J."/>
            <person name="Walesch S."/>
            <person name="Walt C."/>
            <person name="Boldt J."/>
            <person name="Bunk B."/>
            <person name="Haeckl F.J.F.P.J."/>
            <person name="Gunesch A.P."/>
            <person name="Birkelbach J."/>
            <person name="Nuebel U."/>
            <person name="Pietschmann T."/>
            <person name="Bach T."/>
            <person name="Mueller R."/>
        </authorList>
    </citation>
    <scope>NUCLEOTIDE SEQUENCE</scope>
    <source>
        <strain evidence="2">MSr11367</strain>
    </source>
</reference>
<sequence length="291" mass="31793">MQMLRFSLKLGIFLPVALASAPLLLSGCKDQGKYSAQKAAEDVASLVQLTNKDVDEVERGMPDGAKKLAVLWTPGKTPRDDLAGVRAALTKVRREVPALNLAKSTFFAITDEHGVAIRNNLEQDAMAEKNLFGIFPDLAKSKDGPVSTTGAFPETVAQNPPDRDWIHAVPIQSDDRKLLGVYVTGWAYRRFAFHLQETLRHDLSEKLRKENETGKLPIFYVALFDRTGVYSAPKTPAVDEKALQDADLAAKTASGPYQAVVSITDRDFGYAAARTPKLGPDTGIVVLRSEL</sequence>
<dbReference type="RefSeq" id="WP_394838328.1">
    <property type="nucleotide sequence ID" value="NZ_CP089929.1"/>
</dbReference>
<evidence type="ECO:0000313" key="2">
    <source>
        <dbReference type="EMBL" id="WXB08659.1"/>
    </source>
</evidence>
<dbReference type="Proteomes" id="UP001374803">
    <property type="component" value="Chromosome"/>
</dbReference>
<evidence type="ECO:0000256" key="1">
    <source>
        <dbReference type="SAM" id="SignalP"/>
    </source>
</evidence>